<dbReference type="OrthoDB" id="9796286at2"/>
<comment type="function">
    <text evidence="4">Could be involved in septation.</text>
</comment>
<dbReference type="AlphaFoldDB" id="A0A252F3Z1"/>
<dbReference type="PANTHER" id="PTHR38429:SF1">
    <property type="entry name" value="SEPTATION PROTEIN SPOVG-RELATED"/>
    <property type="match status" value="1"/>
</dbReference>
<dbReference type="Pfam" id="PF04026">
    <property type="entry name" value="SpoVG"/>
    <property type="match status" value="1"/>
</dbReference>
<evidence type="ECO:0000256" key="3">
    <source>
        <dbReference type="ARBA" id="ARBA00023306"/>
    </source>
</evidence>
<dbReference type="NCBIfam" id="NF009749">
    <property type="entry name" value="PRK13259.1"/>
    <property type="match status" value="1"/>
</dbReference>
<comment type="caution">
    <text evidence="5">The sequence shown here is derived from an EMBL/GenBank/DDBJ whole genome shotgun (WGS) entry which is preliminary data.</text>
</comment>
<organism evidence="5 6">
    <name type="scientific">Butyricicoccus porcorum</name>
    <dbReference type="NCBI Taxonomy" id="1945634"/>
    <lineage>
        <taxon>Bacteria</taxon>
        <taxon>Bacillati</taxon>
        <taxon>Bacillota</taxon>
        <taxon>Clostridia</taxon>
        <taxon>Eubacteriales</taxon>
        <taxon>Butyricicoccaceae</taxon>
        <taxon>Butyricicoccus</taxon>
    </lineage>
</organism>
<evidence type="ECO:0000313" key="6">
    <source>
        <dbReference type="Proteomes" id="UP000194903"/>
    </source>
</evidence>
<dbReference type="HAMAP" id="MF_00819">
    <property type="entry name" value="SpoVG"/>
    <property type="match status" value="1"/>
</dbReference>
<dbReference type="PANTHER" id="PTHR38429">
    <property type="entry name" value="SEPTATION PROTEIN SPOVG-RELATED"/>
    <property type="match status" value="1"/>
</dbReference>
<keyword evidence="1 4" id="KW-0132">Cell division</keyword>
<proteinExistence type="inferred from homology"/>
<dbReference type="EMBL" id="NHOC01000005">
    <property type="protein sequence ID" value="OUM20496.1"/>
    <property type="molecule type" value="Genomic_DNA"/>
</dbReference>
<evidence type="ECO:0000256" key="2">
    <source>
        <dbReference type="ARBA" id="ARBA00023210"/>
    </source>
</evidence>
<dbReference type="Gene3D" id="3.30.1120.40">
    <property type="entry name" value="Stage V sporulation protein G"/>
    <property type="match status" value="1"/>
</dbReference>
<dbReference type="GO" id="GO:0000917">
    <property type="term" value="P:division septum assembly"/>
    <property type="evidence" value="ECO:0007669"/>
    <property type="project" value="UniProtKB-KW"/>
</dbReference>
<protein>
    <recommendedName>
        <fullName evidence="4">Putative septation protein SpoVG</fullName>
    </recommendedName>
</protein>
<evidence type="ECO:0000313" key="5">
    <source>
        <dbReference type="EMBL" id="OUM20496.1"/>
    </source>
</evidence>
<comment type="similarity">
    <text evidence="4">Belongs to the SpoVG family.</text>
</comment>
<keyword evidence="6" id="KW-1185">Reference proteome</keyword>
<gene>
    <name evidence="4" type="primary">spoVG</name>
    <name evidence="5" type="ORF">CBW42_06610</name>
</gene>
<keyword evidence="3 4" id="KW-0131">Cell cycle</keyword>
<dbReference type="RefSeq" id="WP_087018965.1">
    <property type="nucleotide sequence ID" value="NZ_CP178353.1"/>
</dbReference>
<accession>A0A252F3Z1</accession>
<keyword evidence="2 4" id="KW-0717">Septation</keyword>
<dbReference type="SUPFAM" id="SSF160537">
    <property type="entry name" value="SpoVG-like"/>
    <property type="match status" value="1"/>
</dbReference>
<dbReference type="InterPro" id="IPR007170">
    <property type="entry name" value="SpoVG"/>
</dbReference>
<evidence type="ECO:0000256" key="4">
    <source>
        <dbReference type="HAMAP-Rule" id="MF_00819"/>
    </source>
</evidence>
<sequence>MEITDIQFRHLNEEGRLRALVSVTFDRTFAVHDIKVIDGPERLFLAMPSRRMPDGRYRDIVHPVGSEMREKLEQAVLKEYRQTVESRNG</sequence>
<dbReference type="InterPro" id="IPR036751">
    <property type="entry name" value="SpoVG_sf"/>
</dbReference>
<dbReference type="Proteomes" id="UP000194903">
    <property type="component" value="Unassembled WGS sequence"/>
</dbReference>
<dbReference type="GO" id="GO:0030435">
    <property type="term" value="P:sporulation resulting in formation of a cellular spore"/>
    <property type="evidence" value="ECO:0007669"/>
    <property type="project" value="InterPro"/>
</dbReference>
<reference evidence="5 6" key="1">
    <citation type="submission" date="2017-05" db="EMBL/GenBank/DDBJ databases">
        <title>Butyricicoccus porcorum sp. nov. a butyrate-producing bacterium from the swine intestinal tract.</title>
        <authorList>
            <person name="Trachsel J."/>
            <person name="Humphrey S."/>
            <person name="Allen H.K."/>
        </authorList>
    </citation>
    <scope>NUCLEOTIDE SEQUENCE [LARGE SCALE GENOMIC DNA]</scope>
    <source>
        <strain evidence="5">BB10</strain>
    </source>
</reference>
<name>A0A252F3Z1_9FIRM</name>
<evidence type="ECO:0000256" key="1">
    <source>
        <dbReference type="ARBA" id="ARBA00022618"/>
    </source>
</evidence>